<dbReference type="EMBL" id="BARU01036974">
    <property type="protein sequence ID" value="GAH83061.1"/>
    <property type="molecule type" value="Genomic_DNA"/>
</dbReference>
<dbReference type="Gene3D" id="1.20.5.2950">
    <property type="match status" value="1"/>
</dbReference>
<feature type="coiled-coil region" evidence="1">
    <location>
        <begin position="3"/>
        <end position="84"/>
    </location>
</feature>
<evidence type="ECO:0000313" key="2">
    <source>
        <dbReference type="EMBL" id="GAH83061.1"/>
    </source>
</evidence>
<dbReference type="Gene3D" id="1.20.5.620">
    <property type="entry name" value="F1F0 ATP synthase subunit B, membrane domain"/>
    <property type="match status" value="1"/>
</dbReference>
<reference evidence="2" key="1">
    <citation type="journal article" date="2014" name="Front. Microbiol.">
        <title>High frequency of phylogenetically diverse reductive dehalogenase-homologous genes in deep subseafloor sedimentary metagenomes.</title>
        <authorList>
            <person name="Kawai M."/>
            <person name="Futagami T."/>
            <person name="Toyoda A."/>
            <person name="Takaki Y."/>
            <person name="Nishi S."/>
            <person name="Hori S."/>
            <person name="Arai W."/>
            <person name="Tsubouchi T."/>
            <person name="Morono Y."/>
            <person name="Uchiyama I."/>
            <person name="Ito T."/>
            <person name="Fujiyama A."/>
            <person name="Inagaki F."/>
            <person name="Takami H."/>
        </authorList>
    </citation>
    <scope>NUCLEOTIDE SEQUENCE</scope>
    <source>
        <strain evidence="2">Expedition CK06-06</strain>
    </source>
</reference>
<accession>X1IKY3</accession>
<organism evidence="2">
    <name type="scientific">marine sediment metagenome</name>
    <dbReference type="NCBI Taxonomy" id="412755"/>
    <lineage>
        <taxon>unclassified sequences</taxon>
        <taxon>metagenomes</taxon>
        <taxon>ecological metagenomes</taxon>
    </lineage>
</organism>
<evidence type="ECO:0000256" key="1">
    <source>
        <dbReference type="SAM" id="Coils"/>
    </source>
</evidence>
<sequence>MSAEEMTSSVETIEVEAERILEEARNRASEILLKANEEANKILSSDLPMDEVKAECQKIIHKAREEADKKVEDSRRKASEIKTEIGNKVDKITERIVSNITGAELG</sequence>
<protein>
    <recommendedName>
        <fullName evidence="3">ATP synthase archaeal subunit H</fullName>
    </recommendedName>
</protein>
<keyword evidence="1" id="KW-0175">Coiled coil</keyword>
<comment type="caution">
    <text evidence="2">The sequence shown here is derived from an EMBL/GenBank/DDBJ whole genome shotgun (WGS) entry which is preliminary data.</text>
</comment>
<dbReference type="AlphaFoldDB" id="X1IKY3"/>
<gene>
    <name evidence="2" type="ORF">S03H2_57667</name>
</gene>
<proteinExistence type="predicted"/>
<name>X1IKY3_9ZZZZ</name>
<evidence type="ECO:0008006" key="3">
    <source>
        <dbReference type="Google" id="ProtNLM"/>
    </source>
</evidence>